<organism evidence="1 2">
    <name type="scientific">Phytophthora citrophthora</name>
    <dbReference type="NCBI Taxonomy" id="4793"/>
    <lineage>
        <taxon>Eukaryota</taxon>
        <taxon>Sar</taxon>
        <taxon>Stramenopiles</taxon>
        <taxon>Oomycota</taxon>
        <taxon>Peronosporomycetes</taxon>
        <taxon>Peronosporales</taxon>
        <taxon>Peronosporaceae</taxon>
        <taxon>Phytophthora</taxon>
    </lineage>
</organism>
<dbReference type="Proteomes" id="UP001259832">
    <property type="component" value="Unassembled WGS sequence"/>
</dbReference>
<sequence>MEAVKSAPSQAARKVIRPEDSADDTVVVHVVKWLDVQRWTLVRASVELMEAASAVKSLDALRLTLGEGFARPMEVVSVVPSQDVPRLTREEGSAEHTAVQDDVDDEIASSQLEVPQDSVRNMVALAYARL</sequence>
<dbReference type="AlphaFoldDB" id="A0AAD9GYR9"/>
<name>A0AAD9GYR9_9STRA</name>
<protein>
    <submittedName>
        <fullName evidence="1">Uncharacterized protein</fullName>
    </submittedName>
</protein>
<evidence type="ECO:0000313" key="2">
    <source>
        <dbReference type="Proteomes" id="UP001259832"/>
    </source>
</evidence>
<accession>A0AAD9GYR9</accession>
<gene>
    <name evidence="1" type="ORF">P3T76_001061</name>
</gene>
<dbReference type="EMBL" id="JASMQC010000002">
    <property type="protein sequence ID" value="KAK1947051.1"/>
    <property type="molecule type" value="Genomic_DNA"/>
</dbReference>
<proteinExistence type="predicted"/>
<keyword evidence="2" id="KW-1185">Reference proteome</keyword>
<comment type="caution">
    <text evidence="1">The sequence shown here is derived from an EMBL/GenBank/DDBJ whole genome shotgun (WGS) entry which is preliminary data.</text>
</comment>
<evidence type="ECO:0000313" key="1">
    <source>
        <dbReference type="EMBL" id="KAK1947051.1"/>
    </source>
</evidence>
<reference evidence="1" key="1">
    <citation type="submission" date="2023-08" db="EMBL/GenBank/DDBJ databases">
        <title>Reference Genome Resource for the Citrus Pathogen Phytophthora citrophthora.</title>
        <authorList>
            <person name="Moller H."/>
            <person name="Coetzee B."/>
            <person name="Rose L.J."/>
            <person name="Van Niekerk J.M."/>
        </authorList>
    </citation>
    <scope>NUCLEOTIDE SEQUENCE</scope>
    <source>
        <strain evidence="1">STE-U-9442</strain>
    </source>
</reference>